<dbReference type="Pfam" id="PF01970">
    <property type="entry name" value="TctA"/>
    <property type="match status" value="1"/>
</dbReference>
<organism evidence="3 4">
    <name type="scientific">Symbiodinium necroappetens</name>
    <dbReference type="NCBI Taxonomy" id="1628268"/>
    <lineage>
        <taxon>Eukaryota</taxon>
        <taxon>Sar</taxon>
        <taxon>Alveolata</taxon>
        <taxon>Dinophyceae</taxon>
        <taxon>Suessiales</taxon>
        <taxon>Symbiodiniaceae</taxon>
        <taxon>Symbiodinium</taxon>
    </lineage>
</organism>
<protein>
    <recommendedName>
        <fullName evidence="2">DUF112 domain-containing protein</fullName>
    </recommendedName>
</protein>
<keyword evidence="1" id="KW-0812">Transmembrane</keyword>
<dbReference type="Gene3D" id="3.40.190.150">
    <property type="entry name" value="Bordetella uptake gene, domain 1"/>
    <property type="match status" value="1"/>
</dbReference>
<feature type="transmembrane region" description="Helical" evidence="1">
    <location>
        <begin position="336"/>
        <end position="364"/>
    </location>
</feature>
<dbReference type="AlphaFoldDB" id="A0A813BRS4"/>
<proteinExistence type="predicted"/>
<dbReference type="EMBL" id="CAJNJA010077948">
    <property type="protein sequence ID" value="CAE7921178.1"/>
    <property type="molecule type" value="Genomic_DNA"/>
</dbReference>
<evidence type="ECO:0000313" key="3">
    <source>
        <dbReference type="EMBL" id="CAE7921178.1"/>
    </source>
</evidence>
<keyword evidence="1" id="KW-0472">Membrane</keyword>
<dbReference type="PANTHER" id="PTHR35342:SF1">
    <property type="entry name" value="BLR4373 PROTEIN"/>
    <property type="match status" value="1"/>
</dbReference>
<gene>
    <name evidence="3" type="ORF">SNEC2469_LOCUS31758</name>
</gene>
<feature type="non-terminal residue" evidence="3">
    <location>
        <position position="1"/>
    </location>
</feature>
<dbReference type="Proteomes" id="UP000601435">
    <property type="component" value="Unassembled WGS sequence"/>
</dbReference>
<evidence type="ECO:0000256" key="1">
    <source>
        <dbReference type="SAM" id="Phobius"/>
    </source>
</evidence>
<dbReference type="Pfam" id="PF03401">
    <property type="entry name" value="TctC"/>
    <property type="match status" value="1"/>
</dbReference>
<evidence type="ECO:0000313" key="4">
    <source>
        <dbReference type="Proteomes" id="UP000601435"/>
    </source>
</evidence>
<evidence type="ECO:0000259" key="2">
    <source>
        <dbReference type="Pfam" id="PF01970"/>
    </source>
</evidence>
<feature type="non-terminal residue" evidence="3">
    <location>
        <position position="446"/>
    </location>
</feature>
<dbReference type="InterPro" id="IPR002823">
    <property type="entry name" value="DUF112_TM"/>
</dbReference>
<dbReference type="Gene3D" id="3.40.190.10">
    <property type="entry name" value="Periplasmic binding protein-like II"/>
    <property type="match status" value="1"/>
</dbReference>
<feature type="transmembrane region" description="Helical" evidence="1">
    <location>
        <begin position="425"/>
        <end position="445"/>
    </location>
</feature>
<dbReference type="InterPro" id="IPR042100">
    <property type="entry name" value="Bug_dom1"/>
</dbReference>
<dbReference type="InterPro" id="IPR005064">
    <property type="entry name" value="BUG"/>
</dbReference>
<keyword evidence="1" id="KW-1133">Transmembrane helix</keyword>
<feature type="domain" description="DUF112" evidence="2">
    <location>
        <begin position="336"/>
        <end position="445"/>
    </location>
</feature>
<name>A0A813BRS4_9DINO</name>
<keyword evidence="4" id="KW-1185">Reference proteome</keyword>
<accession>A0A813BRS4</accession>
<sequence>AGGGSADTWARTFAPYLTKYIPGNPEIVIANRAGAGGLIVANYLQESATRDGLEMGTLQRNNFLAPLLAVEEDVPFDPTKVTHLGSLSREMQVLFTYGPEPMVNTLEEALNTPLILGGTAITEENVTYPMLVNELAGAQFEIISGYGSSDETYLAIERGEVDGRAASYDSTLRGNLERWTNEGLLHIFMQFGFERDPALPEVPTVMEAIGDDPNAASLVRLMLIPQELGRPFVLPQGVPEDRVAALREAFEEAAHDPEFQERVAAFGSSIQLVDGEEIQAMSEEIMATSPEIVERVVGGGGWRSAPGSYQLEAYTDFGMLAAAGDALVIILTPERLGFLCIGVLAGLVIGILPGIGGLTGFALLMPFTFTMEPYSAFAMLLGMASVTATSDTIPAILFGIPGTAASQAVVIEGRPMTERGEAGRALSAAYSASLLGGLFGALILAV</sequence>
<dbReference type="PANTHER" id="PTHR35342">
    <property type="entry name" value="TRICARBOXYLIC TRANSPORT PROTEIN"/>
    <property type="match status" value="1"/>
</dbReference>
<comment type="caution">
    <text evidence="3">The sequence shown here is derived from an EMBL/GenBank/DDBJ whole genome shotgun (WGS) entry which is preliminary data.</text>
</comment>
<feature type="transmembrane region" description="Helical" evidence="1">
    <location>
        <begin position="376"/>
        <end position="400"/>
    </location>
</feature>
<reference evidence="3" key="1">
    <citation type="submission" date="2021-02" db="EMBL/GenBank/DDBJ databases">
        <authorList>
            <person name="Dougan E. K."/>
            <person name="Rhodes N."/>
            <person name="Thang M."/>
            <person name="Chan C."/>
        </authorList>
    </citation>
    <scope>NUCLEOTIDE SEQUENCE</scope>
</reference>